<feature type="compositionally biased region" description="Basic and acidic residues" evidence="1">
    <location>
        <begin position="217"/>
        <end position="231"/>
    </location>
</feature>
<keyword evidence="3" id="KW-1185">Reference proteome</keyword>
<protein>
    <submittedName>
        <fullName evidence="2">RNA-binding 25</fullName>
    </submittedName>
</protein>
<evidence type="ECO:0000313" key="3">
    <source>
        <dbReference type="Proteomes" id="UP000239899"/>
    </source>
</evidence>
<evidence type="ECO:0000313" key="2">
    <source>
        <dbReference type="EMBL" id="PRW57929.1"/>
    </source>
</evidence>
<evidence type="ECO:0000256" key="1">
    <source>
        <dbReference type="SAM" id="MobiDB-lite"/>
    </source>
</evidence>
<proteinExistence type="predicted"/>
<feature type="compositionally biased region" description="Basic and acidic residues" evidence="1">
    <location>
        <begin position="39"/>
        <end position="49"/>
    </location>
</feature>
<accession>A0A2P6TV37</accession>
<dbReference type="EMBL" id="LHPG02000006">
    <property type="protein sequence ID" value="PRW57929.1"/>
    <property type="molecule type" value="Genomic_DNA"/>
</dbReference>
<feature type="compositionally biased region" description="Low complexity" evidence="1">
    <location>
        <begin position="146"/>
        <end position="159"/>
    </location>
</feature>
<feature type="region of interest" description="Disordered" evidence="1">
    <location>
        <begin position="102"/>
        <end position="239"/>
    </location>
</feature>
<sequence>MAEAANGAGAAGAGPSGGELFTRGGPNVPDNRGQSMVAKHLEKQQKEKEARAMERLHLLLPALGPTVRAVALQQCNWDEERALTMLRRFQVAKVDELSKLHKERRKHQLALQTGRPEKRRSGKERDGKRKRRKGSGSDSGSGSGSGSESSGSESSSGGESESESEEERGRRKGGKRRRSRSRSRSKERSGKRGRKEKRSSKDKKRGSKEKKKKREKEKKAKKERREKDKAKAKAGAIGQEYGKYGIIRETDMYSKRPEFQLWAIEVKNVDIEAMPRSEEKEMFKDFMEEYNTATLPHKKYYDLELHEKQQAAKAAKKGSRADADEGPEHFAFNDEEERKREIAAERARRQQERLKQAYQELQTTDKAKDMREQQLLRSQMELAYKTGDRKTAEKLAALLAPTDLADLSKPVRPPASGT</sequence>
<gene>
    <name evidence="2" type="ORF">C2E21_3335</name>
</gene>
<organism evidence="2 3">
    <name type="scientific">Chlorella sorokiniana</name>
    <name type="common">Freshwater green alga</name>
    <dbReference type="NCBI Taxonomy" id="3076"/>
    <lineage>
        <taxon>Eukaryota</taxon>
        <taxon>Viridiplantae</taxon>
        <taxon>Chlorophyta</taxon>
        <taxon>core chlorophytes</taxon>
        <taxon>Trebouxiophyceae</taxon>
        <taxon>Chlorellales</taxon>
        <taxon>Chlorellaceae</taxon>
        <taxon>Chlorella clade</taxon>
        <taxon>Chlorella</taxon>
    </lineage>
</organism>
<dbReference type="OrthoDB" id="2538345at2759"/>
<feature type="compositionally biased region" description="Basic residues" evidence="1">
    <location>
        <begin position="117"/>
        <end position="134"/>
    </location>
</feature>
<comment type="caution">
    <text evidence="2">The sequence shown here is derived from an EMBL/GenBank/DDBJ whole genome shotgun (WGS) entry which is preliminary data.</text>
</comment>
<dbReference type="Proteomes" id="UP000239899">
    <property type="component" value="Unassembled WGS sequence"/>
</dbReference>
<feature type="region of interest" description="Disordered" evidence="1">
    <location>
        <begin position="1"/>
        <end position="49"/>
    </location>
</feature>
<reference evidence="2 3" key="1">
    <citation type="journal article" date="2018" name="Plant J.">
        <title>Genome sequences of Chlorella sorokiniana UTEX 1602 and Micractinium conductrix SAG 241.80: implications to maltose excretion by a green alga.</title>
        <authorList>
            <person name="Arriola M.B."/>
            <person name="Velmurugan N."/>
            <person name="Zhang Y."/>
            <person name="Plunkett M.H."/>
            <person name="Hondzo H."/>
            <person name="Barney B.M."/>
        </authorList>
    </citation>
    <scope>NUCLEOTIDE SEQUENCE [LARGE SCALE GENOMIC DNA]</scope>
    <source>
        <strain evidence="3">UTEX 1602</strain>
    </source>
</reference>
<feature type="compositionally biased region" description="Basic residues" evidence="1">
    <location>
        <begin position="170"/>
        <end position="183"/>
    </location>
</feature>
<name>A0A2P6TV37_CHLSO</name>
<feature type="compositionally biased region" description="Basic residues" evidence="1">
    <location>
        <begin position="191"/>
        <end position="216"/>
    </location>
</feature>
<dbReference type="AlphaFoldDB" id="A0A2P6TV37"/>
<dbReference type="STRING" id="3076.A0A2P6TV37"/>
<feature type="region of interest" description="Disordered" evidence="1">
    <location>
        <begin position="311"/>
        <end position="369"/>
    </location>
</feature>
<dbReference type="PANTHER" id="PTHR34689">
    <property type="entry name" value="NUCLEIC ACID-BINDING PROTEIN"/>
    <property type="match status" value="1"/>
</dbReference>
<dbReference type="PANTHER" id="PTHR34689:SF1">
    <property type="entry name" value="NUCLEIC ACID-BINDING PROTEIN"/>
    <property type="match status" value="1"/>
</dbReference>
<feature type="compositionally biased region" description="Basic and acidic residues" evidence="1">
    <location>
        <begin position="319"/>
        <end position="355"/>
    </location>
</feature>